<evidence type="ECO:0000313" key="1">
    <source>
        <dbReference type="EMBL" id="KAH3869843.1"/>
    </source>
</evidence>
<gene>
    <name evidence="1" type="ORF">DPMN_033014</name>
</gene>
<comment type="caution">
    <text evidence="1">The sequence shown here is derived from an EMBL/GenBank/DDBJ whole genome shotgun (WGS) entry which is preliminary data.</text>
</comment>
<keyword evidence="2" id="KW-1185">Reference proteome</keyword>
<accession>A0A9D4M437</accession>
<proteinExistence type="predicted"/>
<sequence length="162" mass="18140">MNPDQVLTVKKKSEYNVKISSDISQTCFVSGMCSLPSSHVILADNLNGNVKLLDQHYNASSHCDVSSPVASPTDICRVTLSEVAVSFGKKSVSLSNGSVQFISVSNGQLITLRTYWDTPDFYMRIQKKKTQVNGWLTYMNNQNIENIVNTCILHYLNIEYNH</sequence>
<dbReference type="EMBL" id="JAIWYP010000002">
    <property type="protein sequence ID" value="KAH3869843.1"/>
    <property type="molecule type" value="Genomic_DNA"/>
</dbReference>
<evidence type="ECO:0000313" key="2">
    <source>
        <dbReference type="Proteomes" id="UP000828390"/>
    </source>
</evidence>
<reference evidence="1" key="1">
    <citation type="journal article" date="2019" name="bioRxiv">
        <title>The Genome of the Zebra Mussel, Dreissena polymorpha: A Resource for Invasive Species Research.</title>
        <authorList>
            <person name="McCartney M.A."/>
            <person name="Auch B."/>
            <person name="Kono T."/>
            <person name="Mallez S."/>
            <person name="Zhang Y."/>
            <person name="Obille A."/>
            <person name="Becker A."/>
            <person name="Abrahante J.E."/>
            <person name="Garbe J."/>
            <person name="Badalamenti J.P."/>
            <person name="Herman A."/>
            <person name="Mangelson H."/>
            <person name="Liachko I."/>
            <person name="Sullivan S."/>
            <person name="Sone E.D."/>
            <person name="Koren S."/>
            <person name="Silverstein K.A.T."/>
            <person name="Beckman K.B."/>
            <person name="Gohl D.M."/>
        </authorList>
    </citation>
    <scope>NUCLEOTIDE SEQUENCE</scope>
    <source>
        <strain evidence="1">Duluth1</strain>
        <tissue evidence="1">Whole animal</tissue>
    </source>
</reference>
<organism evidence="1 2">
    <name type="scientific">Dreissena polymorpha</name>
    <name type="common">Zebra mussel</name>
    <name type="synonym">Mytilus polymorpha</name>
    <dbReference type="NCBI Taxonomy" id="45954"/>
    <lineage>
        <taxon>Eukaryota</taxon>
        <taxon>Metazoa</taxon>
        <taxon>Spiralia</taxon>
        <taxon>Lophotrochozoa</taxon>
        <taxon>Mollusca</taxon>
        <taxon>Bivalvia</taxon>
        <taxon>Autobranchia</taxon>
        <taxon>Heteroconchia</taxon>
        <taxon>Euheterodonta</taxon>
        <taxon>Imparidentia</taxon>
        <taxon>Neoheterodontei</taxon>
        <taxon>Myida</taxon>
        <taxon>Dreissenoidea</taxon>
        <taxon>Dreissenidae</taxon>
        <taxon>Dreissena</taxon>
    </lineage>
</organism>
<dbReference type="AlphaFoldDB" id="A0A9D4M437"/>
<reference evidence="1" key="2">
    <citation type="submission" date="2020-11" db="EMBL/GenBank/DDBJ databases">
        <authorList>
            <person name="McCartney M.A."/>
            <person name="Auch B."/>
            <person name="Kono T."/>
            <person name="Mallez S."/>
            <person name="Becker A."/>
            <person name="Gohl D.M."/>
            <person name="Silverstein K.A.T."/>
            <person name="Koren S."/>
            <person name="Bechman K.B."/>
            <person name="Herman A."/>
            <person name="Abrahante J.E."/>
            <person name="Garbe J."/>
        </authorList>
    </citation>
    <scope>NUCLEOTIDE SEQUENCE</scope>
    <source>
        <strain evidence="1">Duluth1</strain>
        <tissue evidence="1">Whole animal</tissue>
    </source>
</reference>
<protein>
    <submittedName>
        <fullName evidence="1">Uncharacterized protein</fullName>
    </submittedName>
</protein>
<name>A0A9D4M437_DREPO</name>
<dbReference type="Proteomes" id="UP000828390">
    <property type="component" value="Unassembled WGS sequence"/>
</dbReference>